<name>A0A6I2FAY6_9MICO</name>
<proteinExistence type="predicted"/>
<feature type="transmembrane region" description="Helical" evidence="1">
    <location>
        <begin position="42"/>
        <end position="66"/>
    </location>
</feature>
<dbReference type="Proteomes" id="UP000431080">
    <property type="component" value="Unassembled WGS sequence"/>
</dbReference>
<evidence type="ECO:0008006" key="4">
    <source>
        <dbReference type="Google" id="ProtNLM"/>
    </source>
</evidence>
<feature type="transmembrane region" description="Helical" evidence="1">
    <location>
        <begin position="6"/>
        <end position="30"/>
    </location>
</feature>
<keyword evidence="1" id="KW-0812">Transmembrane</keyword>
<dbReference type="EMBL" id="WJIF01000003">
    <property type="protein sequence ID" value="MRG59606.1"/>
    <property type="molecule type" value="Genomic_DNA"/>
</dbReference>
<keyword evidence="1" id="KW-0472">Membrane</keyword>
<gene>
    <name evidence="2" type="ORF">GE115_06940</name>
</gene>
<feature type="transmembrane region" description="Helical" evidence="1">
    <location>
        <begin position="125"/>
        <end position="153"/>
    </location>
</feature>
<reference evidence="2 3" key="1">
    <citation type="submission" date="2019-10" db="EMBL/GenBank/DDBJ databases">
        <authorList>
            <person name="Nie G."/>
            <person name="Ming H."/>
            <person name="Yi B."/>
        </authorList>
    </citation>
    <scope>NUCLEOTIDE SEQUENCE [LARGE SCALE GENOMIC DNA]</scope>
    <source>
        <strain evidence="2 3">CFH 90414</strain>
    </source>
</reference>
<dbReference type="Pfam" id="PF11139">
    <property type="entry name" value="SfLAP"/>
    <property type="match status" value="1"/>
</dbReference>
<keyword evidence="3" id="KW-1185">Reference proteome</keyword>
<keyword evidence="1" id="KW-1133">Transmembrane helix</keyword>
<protein>
    <recommendedName>
        <fullName evidence="4">GAP family protein</fullName>
    </recommendedName>
</protein>
<dbReference type="AlphaFoldDB" id="A0A6I2FAY6"/>
<sequence>MTPELALTLGALALVDSLSIGTLLIPLFLLIAPGRVRAGRMLLYLGTIAGFYFVLGLALTAGAGFLVEGAAGVLETPVARWAQLVLGAGLLVWSFFIGKDRSSRDGDDGAESPRRGRLARWRDRLLGEGPASTVVVVALGAGLIEAATMLPYLGAVGLITNAGLDAATWVPVLAGYCLVMIAPALVLLGVRAAARSVVEPALARFAAWLQRGSGETTAWIVGIVGFLLARDAAVTLGLLEGLDGLGVRFS</sequence>
<feature type="transmembrane region" description="Helical" evidence="1">
    <location>
        <begin position="78"/>
        <end position="97"/>
    </location>
</feature>
<dbReference type="RefSeq" id="WP_153684073.1">
    <property type="nucleotide sequence ID" value="NZ_WJIF01000003.1"/>
</dbReference>
<evidence type="ECO:0000313" key="2">
    <source>
        <dbReference type="EMBL" id="MRG59606.1"/>
    </source>
</evidence>
<accession>A0A6I2FAY6</accession>
<organism evidence="2 3">
    <name type="scientific">Agromyces agglutinans</name>
    <dbReference type="NCBI Taxonomy" id="2662258"/>
    <lineage>
        <taxon>Bacteria</taxon>
        <taxon>Bacillati</taxon>
        <taxon>Actinomycetota</taxon>
        <taxon>Actinomycetes</taxon>
        <taxon>Micrococcales</taxon>
        <taxon>Microbacteriaceae</taxon>
        <taxon>Agromyces</taxon>
    </lineage>
</organism>
<dbReference type="InterPro" id="IPR021315">
    <property type="entry name" value="Gap/Sap"/>
</dbReference>
<feature type="transmembrane region" description="Helical" evidence="1">
    <location>
        <begin position="173"/>
        <end position="194"/>
    </location>
</feature>
<comment type="caution">
    <text evidence="2">The sequence shown here is derived from an EMBL/GenBank/DDBJ whole genome shotgun (WGS) entry which is preliminary data.</text>
</comment>
<evidence type="ECO:0000256" key="1">
    <source>
        <dbReference type="SAM" id="Phobius"/>
    </source>
</evidence>
<evidence type="ECO:0000313" key="3">
    <source>
        <dbReference type="Proteomes" id="UP000431080"/>
    </source>
</evidence>